<reference evidence="3" key="1">
    <citation type="journal article" date="2019" name="Int. J. Syst. Evol. Microbiol.">
        <title>The Global Catalogue of Microorganisms (GCM) 10K type strain sequencing project: providing services to taxonomists for standard genome sequencing and annotation.</title>
        <authorList>
            <consortium name="The Broad Institute Genomics Platform"/>
            <consortium name="The Broad Institute Genome Sequencing Center for Infectious Disease"/>
            <person name="Wu L."/>
            <person name="Ma J."/>
        </authorList>
    </citation>
    <scope>NUCLEOTIDE SEQUENCE [LARGE SCALE GENOMIC DNA]</scope>
    <source>
        <strain evidence="3">NBRC 112299</strain>
    </source>
</reference>
<feature type="region of interest" description="Disordered" evidence="1">
    <location>
        <begin position="1"/>
        <end position="72"/>
    </location>
</feature>
<feature type="compositionally biased region" description="Basic and acidic residues" evidence="1">
    <location>
        <begin position="39"/>
        <end position="49"/>
    </location>
</feature>
<accession>A0ABQ6IFH6</accession>
<gene>
    <name evidence="2" type="ORF">GCM10025876_28290</name>
</gene>
<sequence>MSLHDHEGTDALTRLADEVEEERRTKGHTAFDAQDESEDRQTGETRSDEDTVNESSVDSRGDTLPPLQSFGH</sequence>
<feature type="compositionally biased region" description="Basic and acidic residues" evidence="1">
    <location>
        <begin position="1"/>
        <end position="24"/>
    </location>
</feature>
<dbReference type="RefSeq" id="WP_284328671.1">
    <property type="nucleotide sequence ID" value="NZ_BSUN01000001.1"/>
</dbReference>
<name>A0ABQ6IFH6_9MICO</name>
<evidence type="ECO:0000256" key="1">
    <source>
        <dbReference type="SAM" id="MobiDB-lite"/>
    </source>
</evidence>
<keyword evidence="3" id="KW-1185">Reference proteome</keyword>
<organism evidence="2 3">
    <name type="scientific">Demequina litorisediminis</name>
    <dbReference type="NCBI Taxonomy" id="1849022"/>
    <lineage>
        <taxon>Bacteria</taxon>
        <taxon>Bacillati</taxon>
        <taxon>Actinomycetota</taxon>
        <taxon>Actinomycetes</taxon>
        <taxon>Micrococcales</taxon>
        <taxon>Demequinaceae</taxon>
        <taxon>Demequina</taxon>
    </lineage>
</organism>
<protein>
    <submittedName>
        <fullName evidence="2">Uncharacterized protein</fullName>
    </submittedName>
</protein>
<proteinExistence type="predicted"/>
<evidence type="ECO:0000313" key="2">
    <source>
        <dbReference type="EMBL" id="GMA36625.1"/>
    </source>
</evidence>
<evidence type="ECO:0000313" key="3">
    <source>
        <dbReference type="Proteomes" id="UP001157125"/>
    </source>
</evidence>
<dbReference type="Proteomes" id="UP001157125">
    <property type="component" value="Unassembled WGS sequence"/>
</dbReference>
<comment type="caution">
    <text evidence="2">The sequence shown here is derived from an EMBL/GenBank/DDBJ whole genome shotgun (WGS) entry which is preliminary data.</text>
</comment>
<dbReference type="EMBL" id="BSUN01000001">
    <property type="protein sequence ID" value="GMA36625.1"/>
    <property type="molecule type" value="Genomic_DNA"/>
</dbReference>